<keyword evidence="8" id="KW-0843">Virulence</keyword>
<feature type="signal peptide" evidence="11">
    <location>
        <begin position="1"/>
        <end position="25"/>
    </location>
</feature>
<dbReference type="Proteomes" id="UP000752297">
    <property type="component" value="Unassembled WGS sequence"/>
</dbReference>
<reference evidence="12 13" key="1">
    <citation type="submission" date="2021-06" db="EMBL/GenBank/DDBJ databases">
        <title>Falsochrobactrum tianjin sp.nov., a new petroleum-degrading bacteria isolated from oily soils.</title>
        <authorList>
            <person name="Chen G."/>
            <person name="Chen H."/>
            <person name="Tian J."/>
            <person name="Qing J."/>
            <person name="Zhong L."/>
            <person name="Ma W."/>
            <person name="Song Y."/>
            <person name="Cui X."/>
            <person name="Yan B."/>
        </authorList>
    </citation>
    <scope>NUCLEOTIDE SEQUENCE [LARGE SCALE GENOMIC DNA]</scope>
    <source>
        <strain evidence="12 13">TDYN1</strain>
    </source>
</reference>
<keyword evidence="5" id="KW-0812">Transmembrane</keyword>
<proteinExistence type="inferred from homology"/>
<feature type="chain" id="PRO_5037392817" description="Lectin-like protein BA14k" evidence="11">
    <location>
        <begin position="26"/>
        <end position="140"/>
    </location>
</feature>
<sequence length="140" mass="14803">MPGNILRVALSSCLLLTGLAGTAAAVELRKTPYLPSLQPSKPAIPNGDIGSTGPKSGSSKCYGSVGCDDSGNYISGEGVLRYKNGAPLQIRPSTRPPVTTRGPSSNHIRWCSNQYRSYRTSDDTYQPLAGPRTGCNSPFQ</sequence>
<accession>A0A949PNG4</accession>
<gene>
    <name evidence="12" type="ORF">KUG47_10285</name>
</gene>
<evidence type="ECO:0000256" key="4">
    <source>
        <dbReference type="ARBA" id="ARBA00022475"/>
    </source>
</evidence>
<keyword evidence="13" id="KW-1185">Reference proteome</keyword>
<keyword evidence="7" id="KW-1133">Transmembrane helix</keyword>
<dbReference type="RefSeq" id="WP_217677885.1">
    <property type="nucleotide sequence ID" value="NZ_JAHRVA010000004.1"/>
</dbReference>
<evidence type="ECO:0000313" key="12">
    <source>
        <dbReference type="EMBL" id="MBV2143882.1"/>
    </source>
</evidence>
<evidence type="ECO:0000256" key="11">
    <source>
        <dbReference type="SAM" id="SignalP"/>
    </source>
</evidence>
<keyword evidence="4" id="KW-1003">Cell membrane</keyword>
<evidence type="ECO:0000313" key="13">
    <source>
        <dbReference type="Proteomes" id="UP000752297"/>
    </source>
</evidence>
<evidence type="ECO:0000256" key="2">
    <source>
        <dbReference type="ARBA" id="ARBA00010270"/>
    </source>
</evidence>
<protein>
    <recommendedName>
        <fullName evidence="3">Lectin-like protein BA14k</fullName>
    </recommendedName>
</protein>
<comment type="caution">
    <text evidence="12">The sequence shown here is derived from an EMBL/GenBank/DDBJ whole genome shotgun (WGS) entry which is preliminary data.</text>
</comment>
<dbReference type="Pfam" id="PF07886">
    <property type="entry name" value="BA14K"/>
    <property type="match status" value="1"/>
</dbReference>
<evidence type="ECO:0000256" key="8">
    <source>
        <dbReference type="ARBA" id="ARBA00023026"/>
    </source>
</evidence>
<name>A0A949PNG4_9HYPH</name>
<evidence type="ECO:0000256" key="9">
    <source>
        <dbReference type="ARBA" id="ARBA00025321"/>
    </source>
</evidence>
<keyword evidence="7" id="KW-0472">Membrane</keyword>
<evidence type="ECO:0000256" key="6">
    <source>
        <dbReference type="ARBA" id="ARBA00022734"/>
    </source>
</evidence>
<feature type="region of interest" description="Disordered" evidence="10">
    <location>
        <begin position="85"/>
        <end position="107"/>
    </location>
</feature>
<dbReference type="GO" id="GO:0030246">
    <property type="term" value="F:carbohydrate binding"/>
    <property type="evidence" value="ECO:0007669"/>
    <property type="project" value="UniProtKB-KW"/>
</dbReference>
<dbReference type="EMBL" id="JAHRVA010000004">
    <property type="protein sequence ID" value="MBV2143882.1"/>
    <property type="molecule type" value="Genomic_DNA"/>
</dbReference>
<evidence type="ECO:0000256" key="1">
    <source>
        <dbReference type="ARBA" id="ARBA00004162"/>
    </source>
</evidence>
<dbReference type="InterPro" id="IPR012413">
    <property type="entry name" value="BA14K"/>
</dbReference>
<feature type="region of interest" description="Disordered" evidence="10">
    <location>
        <begin position="36"/>
        <end position="58"/>
    </location>
</feature>
<dbReference type="AlphaFoldDB" id="A0A949PNG4"/>
<dbReference type="GO" id="GO:0005886">
    <property type="term" value="C:plasma membrane"/>
    <property type="evidence" value="ECO:0007669"/>
    <property type="project" value="UniProtKB-SubCell"/>
</dbReference>
<evidence type="ECO:0000256" key="5">
    <source>
        <dbReference type="ARBA" id="ARBA00022692"/>
    </source>
</evidence>
<comment type="similarity">
    <text evidence="2">Belongs to the BA14k family.</text>
</comment>
<evidence type="ECO:0000256" key="10">
    <source>
        <dbReference type="SAM" id="MobiDB-lite"/>
    </source>
</evidence>
<keyword evidence="11" id="KW-0732">Signal</keyword>
<keyword evidence="6" id="KW-0430">Lectin</keyword>
<evidence type="ECO:0000256" key="7">
    <source>
        <dbReference type="ARBA" id="ARBA00022989"/>
    </source>
</evidence>
<comment type="function">
    <text evidence="9">Has immunoglobulin-binding and hemagglutination properties, and can bind to mannose. Essential for virulence. May be involved in LPS biosynthesis or polysaccharide transport.</text>
</comment>
<comment type="subcellular location">
    <subcellularLocation>
        <location evidence="1">Cell membrane</location>
        <topology evidence="1">Single-pass membrane protein</topology>
    </subcellularLocation>
</comment>
<organism evidence="12 13">
    <name type="scientific">Falsochrobactrum tianjinense</name>
    <dbReference type="NCBI Taxonomy" id="2706015"/>
    <lineage>
        <taxon>Bacteria</taxon>
        <taxon>Pseudomonadati</taxon>
        <taxon>Pseudomonadota</taxon>
        <taxon>Alphaproteobacteria</taxon>
        <taxon>Hyphomicrobiales</taxon>
        <taxon>Brucellaceae</taxon>
        <taxon>Falsochrobactrum</taxon>
    </lineage>
</organism>
<evidence type="ECO:0000256" key="3">
    <source>
        <dbReference type="ARBA" id="ARBA00020552"/>
    </source>
</evidence>